<sequence>MVSWHEREQVHGIFLQGRDLRRDLAKTAALVGSGARNEEAWAKSNV</sequence>
<evidence type="ECO:0000313" key="2">
    <source>
        <dbReference type="Proteomes" id="UP000188268"/>
    </source>
</evidence>
<comment type="caution">
    <text evidence="1">The sequence shown here is derived from an EMBL/GenBank/DDBJ whole genome shotgun (WGS) entry which is preliminary data.</text>
</comment>
<reference evidence="1 2" key="1">
    <citation type="submission" date="2013-09" db="EMBL/GenBank/DDBJ databases">
        <title>Corchorus capsularis genome sequencing.</title>
        <authorList>
            <person name="Alam M."/>
            <person name="Haque M.S."/>
            <person name="Islam M.S."/>
            <person name="Emdad E.M."/>
            <person name="Islam M.M."/>
            <person name="Ahmed B."/>
            <person name="Halim A."/>
            <person name="Hossen Q.M.M."/>
            <person name="Hossain M.Z."/>
            <person name="Ahmed R."/>
            <person name="Khan M.M."/>
            <person name="Islam R."/>
            <person name="Rashid M.M."/>
            <person name="Khan S.A."/>
            <person name="Rahman M.S."/>
            <person name="Alam M."/>
        </authorList>
    </citation>
    <scope>NUCLEOTIDE SEQUENCE [LARGE SCALE GENOMIC DNA]</scope>
    <source>
        <strain evidence="2">cv. CVL-1</strain>
        <tissue evidence="1">Whole seedling</tissue>
    </source>
</reference>
<dbReference type="Gramene" id="OMO52816">
    <property type="protein sequence ID" value="OMO52816"/>
    <property type="gene ID" value="CCACVL1_29071"/>
</dbReference>
<gene>
    <name evidence="1" type="ORF">CCACVL1_29071</name>
</gene>
<accession>A0A1R3G408</accession>
<dbReference type="Proteomes" id="UP000188268">
    <property type="component" value="Unassembled WGS sequence"/>
</dbReference>
<keyword evidence="2" id="KW-1185">Reference proteome</keyword>
<name>A0A1R3G408_COCAP</name>
<evidence type="ECO:0000313" key="1">
    <source>
        <dbReference type="EMBL" id="OMO52816.1"/>
    </source>
</evidence>
<protein>
    <submittedName>
        <fullName evidence="1">Uncharacterized protein</fullName>
    </submittedName>
</protein>
<proteinExistence type="predicted"/>
<dbReference type="AlphaFoldDB" id="A0A1R3G408"/>
<organism evidence="1 2">
    <name type="scientific">Corchorus capsularis</name>
    <name type="common">Jute</name>
    <dbReference type="NCBI Taxonomy" id="210143"/>
    <lineage>
        <taxon>Eukaryota</taxon>
        <taxon>Viridiplantae</taxon>
        <taxon>Streptophyta</taxon>
        <taxon>Embryophyta</taxon>
        <taxon>Tracheophyta</taxon>
        <taxon>Spermatophyta</taxon>
        <taxon>Magnoliopsida</taxon>
        <taxon>eudicotyledons</taxon>
        <taxon>Gunneridae</taxon>
        <taxon>Pentapetalae</taxon>
        <taxon>rosids</taxon>
        <taxon>malvids</taxon>
        <taxon>Malvales</taxon>
        <taxon>Malvaceae</taxon>
        <taxon>Grewioideae</taxon>
        <taxon>Apeibeae</taxon>
        <taxon>Corchorus</taxon>
    </lineage>
</organism>
<dbReference type="EMBL" id="AWWV01015404">
    <property type="protein sequence ID" value="OMO52816.1"/>
    <property type="molecule type" value="Genomic_DNA"/>
</dbReference>